<evidence type="ECO:0000256" key="2">
    <source>
        <dbReference type="ARBA" id="ARBA00023002"/>
    </source>
</evidence>
<dbReference type="FunFam" id="3.40.50.720:FF:000215">
    <property type="entry name" value="3-hydroxyacyl-CoA dehydrogenase type-2"/>
    <property type="match status" value="1"/>
</dbReference>
<dbReference type="InterPro" id="IPR057326">
    <property type="entry name" value="KR_dom"/>
</dbReference>
<comment type="similarity">
    <text evidence="1 3">Belongs to the short-chain dehydrogenases/reductases (SDR) family.</text>
</comment>
<dbReference type="InterPro" id="IPR020904">
    <property type="entry name" value="Sc_DH/Rdtase_CS"/>
</dbReference>
<evidence type="ECO:0000256" key="3">
    <source>
        <dbReference type="RuleBase" id="RU000363"/>
    </source>
</evidence>
<dbReference type="PANTHER" id="PTHR43658">
    <property type="entry name" value="SHORT-CHAIN DEHYDROGENASE/REDUCTASE"/>
    <property type="match status" value="1"/>
</dbReference>
<dbReference type="Pfam" id="PF00106">
    <property type="entry name" value="adh_short"/>
    <property type="match status" value="1"/>
</dbReference>
<dbReference type="SUPFAM" id="SSF51735">
    <property type="entry name" value="NAD(P)-binding Rossmann-fold domains"/>
    <property type="match status" value="1"/>
</dbReference>
<evidence type="ECO:0000256" key="1">
    <source>
        <dbReference type="ARBA" id="ARBA00006484"/>
    </source>
</evidence>
<comment type="caution">
    <text evidence="5">The sequence shown here is derived from an EMBL/GenBank/DDBJ whole genome shotgun (WGS) entry which is preliminary data.</text>
</comment>
<evidence type="ECO:0000313" key="6">
    <source>
        <dbReference type="Proteomes" id="UP000599578"/>
    </source>
</evidence>
<gene>
    <name evidence="5" type="ORF">GCM10011348_27890</name>
</gene>
<feature type="domain" description="Ketoreductase" evidence="4">
    <location>
        <begin position="6"/>
        <end position="196"/>
    </location>
</feature>
<dbReference type="SMART" id="SM00822">
    <property type="entry name" value="PKS_KR"/>
    <property type="match status" value="1"/>
</dbReference>
<evidence type="ECO:0000259" key="4">
    <source>
        <dbReference type="SMART" id="SM00822"/>
    </source>
</evidence>
<accession>A0A918DTT9</accession>
<evidence type="ECO:0000313" key="5">
    <source>
        <dbReference type="EMBL" id="GGO83637.1"/>
    </source>
</evidence>
<keyword evidence="6" id="KW-1185">Reference proteome</keyword>
<dbReference type="PROSITE" id="PS00061">
    <property type="entry name" value="ADH_SHORT"/>
    <property type="match status" value="1"/>
</dbReference>
<dbReference type="PANTHER" id="PTHR43658:SF8">
    <property type="entry name" value="17-BETA-HYDROXYSTEROID DEHYDROGENASE 14-RELATED"/>
    <property type="match status" value="1"/>
</dbReference>
<dbReference type="Proteomes" id="UP000599578">
    <property type="component" value="Unassembled WGS sequence"/>
</dbReference>
<dbReference type="PRINTS" id="PR00081">
    <property type="entry name" value="GDHRDH"/>
</dbReference>
<dbReference type="GO" id="GO:0016491">
    <property type="term" value="F:oxidoreductase activity"/>
    <property type="evidence" value="ECO:0007669"/>
    <property type="project" value="UniProtKB-KW"/>
</dbReference>
<protein>
    <submittedName>
        <fullName evidence="5">3-hydroxyacyl-CoA dehydrogenase</fullName>
    </submittedName>
</protein>
<dbReference type="RefSeq" id="WP_188861214.1">
    <property type="nucleotide sequence ID" value="NZ_BMLT01000006.1"/>
</dbReference>
<dbReference type="InterPro" id="IPR002347">
    <property type="entry name" value="SDR_fam"/>
</dbReference>
<dbReference type="AlphaFoldDB" id="A0A918DTT9"/>
<dbReference type="Gene3D" id="3.40.50.720">
    <property type="entry name" value="NAD(P)-binding Rossmann-like Domain"/>
    <property type="match status" value="1"/>
</dbReference>
<dbReference type="PRINTS" id="PR00080">
    <property type="entry name" value="SDRFAMILY"/>
</dbReference>
<keyword evidence="2" id="KW-0560">Oxidoreductase</keyword>
<dbReference type="CDD" id="cd05371">
    <property type="entry name" value="HSD10-like_SDR_c"/>
    <property type="match status" value="1"/>
</dbReference>
<name>A0A918DTT9_9GAMM</name>
<dbReference type="EMBL" id="BMLT01000006">
    <property type="protein sequence ID" value="GGO83637.1"/>
    <property type="molecule type" value="Genomic_DNA"/>
</dbReference>
<proteinExistence type="inferred from homology"/>
<dbReference type="InterPro" id="IPR036291">
    <property type="entry name" value="NAD(P)-bd_dom_sf"/>
</dbReference>
<reference evidence="5 6" key="1">
    <citation type="journal article" date="2014" name="Int. J. Syst. Evol. Microbiol.">
        <title>Complete genome sequence of Corynebacterium casei LMG S-19264T (=DSM 44701T), isolated from a smear-ripened cheese.</title>
        <authorList>
            <consortium name="US DOE Joint Genome Institute (JGI-PGF)"/>
            <person name="Walter F."/>
            <person name="Albersmeier A."/>
            <person name="Kalinowski J."/>
            <person name="Ruckert C."/>
        </authorList>
    </citation>
    <scope>NUCLEOTIDE SEQUENCE [LARGE SCALE GENOMIC DNA]</scope>
    <source>
        <strain evidence="5 6">CGMCC 1.7286</strain>
    </source>
</reference>
<organism evidence="5 6">
    <name type="scientific">Marinobacterium nitratireducens</name>
    <dbReference type="NCBI Taxonomy" id="518897"/>
    <lineage>
        <taxon>Bacteria</taxon>
        <taxon>Pseudomonadati</taxon>
        <taxon>Pseudomonadota</taxon>
        <taxon>Gammaproteobacteria</taxon>
        <taxon>Oceanospirillales</taxon>
        <taxon>Oceanospirillaceae</taxon>
        <taxon>Marinobacterium</taxon>
    </lineage>
</organism>
<sequence length="255" mass="26715">MDLNNKVVIVTGGASGLGLVTCRRLAARGARIAAFDLNEEAGQALADELGPQGLFARVDVTDAASVEAALAQVVETFGTVDVCINCAGIAPAGKTVGRNGALALEKFAQTININLIGTFNVLRLAAEQMAKNEPDAGGERGVIINTASVAAFDGQMGQAAYSASKAGVAGMTLPIARDLAKLGIRVMTIAPGIFDTPMMKGMPDEVRDPLIQMVQHPKRFGEPDEYAALAAHIIENRYLNGEVIRLDGAIRMEPK</sequence>